<gene>
    <name evidence="2" type="ORF">CJ255_00490</name>
</gene>
<reference evidence="3" key="1">
    <citation type="submission" date="2017-08" db="EMBL/GenBank/DDBJ databases">
        <authorList>
            <person name="Grouzdev D.S."/>
            <person name="Gaisin V.A."/>
            <person name="Rysina M.S."/>
            <person name="Gorlenko V.M."/>
        </authorList>
    </citation>
    <scope>NUCLEOTIDE SEQUENCE [LARGE SCALE GENOMIC DNA]</scope>
    <source>
        <strain evidence="3">Kir15-3F</strain>
    </source>
</reference>
<dbReference type="RefSeq" id="WP_097642125.1">
    <property type="nucleotide sequence ID" value="NZ_NQWI01000001.1"/>
</dbReference>
<proteinExistence type="predicted"/>
<evidence type="ECO:0000313" key="3">
    <source>
        <dbReference type="Proteomes" id="UP000220527"/>
    </source>
</evidence>
<protein>
    <recommendedName>
        <fullName evidence="1">Polymerase beta nucleotidyltransferase domain-containing protein</fullName>
    </recommendedName>
</protein>
<dbReference type="AlphaFoldDB" id="A0A2A6RQ67"/>
<feature type="domain" description="Polymerase beta nucleotidyltransferase" evidence="1">
    <location>
        <begin position="34"/>
        <end position="102"/>
    </location>
</feature>
<name>A0A2A6RQ67_9CHLR</name>
<dbReference type="CDD" id="cd05403">
    <property type="entry name" value="NT_KNTase_like"/>
    <property type="match status" value="1"/>
</dbReference>
<dbReference type="EMBL" id="NQWI01000001">
    <property type="protein sequence ID" value="PDW05105.1"/>
    <property type="molecule type" value="Genomic_DNA"/>
</dbReference>
<dbReference type="InterPro" id="IPR043519">
    <property type="entry name" value="NT_sf"/>
</dbReference>
<evidence type="ECO:0000313" key="2">
    <source>
        <dbReference type="EMBL" id="PDW05105.1"/>
    </source>
</evidence>
<organism evidence="2 3">
    <name type="scientific">Candidatus Viridilinea mediisalina</name>
    <dbReference type="NCBI Taxonomy" id="2024553"/>
    <lineage>
        <taxon>Bacteria</taxon>
        <taxon>Bacillati</taxon>
        <taxon>Chloroflexota</taxon>
        <taxon>Chloroflexia</taxon>
        <taxon>Chloroflexales</taxon>
        <taxon>Chloroflexineae</taxon>
        <taxon>Oscillochloridaceae</taxon>
        <taxon>Candidatus Viridilinea</taxon>
    </lineage>
</organism>
<sequence>MTKPIHEIQQAYPADVARNLARAVAILKAGGCQEVYLFGSTATGTRHVGSDLDFAVRGCPPHAFFQLLGQLLSELEHPVDLVDLDLSSPFVEALLSSEELVYLG</sequence>
<dbReference type="OrthoDB" id="159301at2"/>
<accession>A0A2A6RQ67</accession>
<dbReference type="SUPFAM" id="SSF81301">
    <property type="entry name" value="Nucleotidyltransferase"/>
    <property type="match status" value="1"/>
</dbReference>
<dbReference type="Proteomes" id="UP000220527">
    <property type="component" value="Unassembled WGS sequence"/>
</dbReference>
<comment type="caution">
    <text evidence="2">The sequence shown here is derived from an EMBL/GenBank/DDBJ whole genome shotgun (WGS) entry which is preliminary data.</text>
</comment>
<dbReference type="Gene3D" id="3.30.460.10">
    <property type="entry name" value="Beta Polymerase, domain 2"/>
    <property type="match status" value="1"/>
</dbReference>
<keyword evidence="3" id="KW-1185">Reference proteome</keyword>
<dbReference type="InterPro" id="IPR041633">
    <property type="entry name" value="Polbeta"/>
</dbReference>
<evidence type="ECO:0000259" key="1">
    <source>
        <dbReference type="Pfam" id="PF18765"/>
    </source>
</evidence>
<dbReference type="Pfam" id="PF18765">
    <property type="entry name" value="Polbeta"/>
    <property type="match status" value="1"/>
</dbReference>